<evidence type="ECO:0000313" key="2">
    <source>
        <dbReference type="EMBL" id="KAG2860823.1"/>
    </source>
</evidence>
<gene>
    <name evidence="6" type="ORF">PC110_g1684</name>
    <name evidence="2" type="ORF">PC113_g7715</name>
    <name evidence="3" type="ORF">PC115_g6543</name>
    <name evidence="4" type="ORF">PC117_g7708</name>
    <name evidence="5" type="ORF">PC129_g507</name>
</gene>
<feature type="region of interest" description="Disordered" evidence="1">
    <location>
        <begin position="91"/>
        <end position="161"/>
    </location>
</feature>
<dbReference type="EMBL" id="RCMV01000007">
    <property type="protein sequence ID" value="KAG3228942.1"/>
    <property type="molecule type" value="Genomic_DNA"/>
</dbReference>
<dbReference type="Proteomes" id="UP000760860">
    <property type="component" value="Unassembled WGS sequence"/>
</dbReference>
<comment type="caution">
    <text evidence="6">The sequence shown here is derived from an EMBL/GenBank/DDBJ whole genome shotgun (WGS) entry which is preliminary data.</text>
</comment>
<name>A0A329SYA9_9STRA</name>
<accession>A0A329SYA9</accession>
<dbReference type="AlphaFoldDB" id="A0A329SYA9"/>
<dbReference type="EMBL" id="RCMI01000147">
    <property type="protein sequence ID" value="KAG2930390.1"/>
    <property type="molecule type" value="Genomic_DNA"/>
</dbReference>
<dbReference type="Proteomes" id="UP000774804">
    <property type="component" value="Unassembled WGS sequence"/>
</dbReference>
<sequence length="161" mass="17649">MTFEYLCLDAIGSEQDLETLVGSFSLGKDWGRAILEKAPLLKLRVVKDARKRAAGVYLDDDDNDSSSSDTGDDLDPTAACRSTFSAVPCPLVHQQESDDEDSGNSAKASVRSKKRMLALADESDEEFAHTALKKTNGSQEEERSTCYKRTPGFRSCKSRTS</sequence>
<evidence type="ECO:0000256" key="1">
    <source>
        <dbReference type="SAM" id="MobiDB-lite"/>
    </source>
</evidence>
<feature type="region of interest" description="Disordered" evidence="1">
    <location>
        <begin position="56"/>
        <end position="79"/>
    </location>
</feature>
<evidence type="ECO:0000313" key="4">
    <source>
        <dbReference type="EMBL" id="KAG2946325.1"/>
    </source>
</evidence>
<proteinExistence type="predicted"/>
<feature type="compositionally biased region" description="Acidic residues" evidence="1">
    <location>
        <begin position="58"/>
        <end position="75"/>
    </location>
</feature>
<dbReference type="VEuPathDB" id="FungiDB:PC110_g1684"/>
<organism evidence="6 7">
    <name type="scientific">Phytophthora cactorum</name>
    <dbReference type="NCBI Taxonomy" id="29920"/>
    <lineage>
        <taxon>Eukaryota</taxon>
        <taxon>Sar</taxon>
        <taxon>Stramenopiles</taxon>
        <taxon>Oomycota</taxon>
        <taxon>Peronosporomycetes</taxon>
        <taxon>Peronosporales</taxon>
        <taxon>Peronosporaceae</taxon>
        <taxon>Phytophthora</taxon>
    </lineage>
</organism>
<dbReference type="Proteomes" id="UP000736787">
    <property type="component" value="Unassembled WGS sequence"/>
</dbReference>
<dbReference type="EMBL" id="RCMG01000173">
    <property type="protein sequence ID" value="KAG2860823.1"/>
    <property type="molecule type" value="Genomic_DNA"/>
</dbReference>
<reference evidence="6 7" key="1">
    <citation type="submission" date="2018-01" db="EMBL/GenBank/DDBJ databases">
        <title>Draft genome of the strawberry crown rot pathogen Phytophthora cactorum.</title>
        <authorList>
            <person name="Armitage A.D."/>
            <person name="Lysoe E."/>
            <person name="Nellist C.F."/>
            <person name="Harrison R.J."/>
            <person name="Brurberg M.B."/>
        </authorList>
    </citation>
    <scope>NUCLEOTIDE SEQUENCE [LARGE SCALE GENOMIC DNA]</scope>
    <source>
        <strain evidence="6 7">10300</strain>
    </source>
</reference>
<dbReference type="OrthoDB" id="10296339at2759"/>
<dbReference type="Proteomes" id="UP000735874">
    <property type="component" value="Unassembled WGS sequence"/>
</dbReference>
<protein>
    <submittedName>
        <fullName evidence="6">Uncharacterized protein</fullName>
    </submittedName>
</protein>
<dbReference type="EMBL" id="MJFZ01000020">
    <property type="protein sequence ID" value="RAW42103.1"/>
    <property type="molecule type" value="Genomic_DNA"/>
</dbReference>
<reference evidence="2" key="2">
    <citation type="submission" date="2018-10" db="EMBL/GenBank/DDBJ databases">
        <title>Effector identification in a new, highly contiguous assembly of the strawberry crown rot pathogen Phytophthora cactorum.</title>
        <authorList>
            <person name="Armitage A.D."/>
            <person name="Nellist C.F."/>
            <person name="Bates H."/>
            <person name="Vickerstaff R.J."/>
            <person name="Harrison R.J."/>
        </authorList>
    </citation>
    <scope>NUCLEOTIDE SEQUENCE</scope>
    <source>
        <strain evidence="2">15-7</strain>
        <strain evidence="3">4032</strain>
        <strain evidence="4">4040</strain>
        <strain evidence="5">P421</strain>
    </source>
</reference>
<evidence type="ECO:0000313" key="3">
    <source>
        <dbReference type="EMBL" id="KAG2930390.1"/>
    </source>
</evidence>
<evidence type="ECO:0000313" key="6">
    <source>
        <dbReference type="EMBL" id="RAW42103.1"/>
    </source>
</evidence>
<dbReference type="Proteomes" id="UP000251314">
    <property type="component" value="Unassembled WGS sequence"/>
</dbReference>
<evidence type="ECO:0000313" key="5">
    <source>
        <dbReference type="EMBL" id="KAG3228942.1"/>
    </source>
</evidence>
<keyword evidence="7" id="KW-1185">Reference proteome</keyword>
<evidence type="ECO:0000313" key="7">
    <source>
        <dbReference type="Proteomes" id="UP000251314"/>
    </source>
</evidence>
<dbReference type="EMBL" id="RCMK01000160">
    <property type="protein sequence ID" value="KAG2946325.1"/>
    <property type="molecule type" value="Genomic_DNA"/>
</dbReference>